<sequence length="70" mass="7282">MPRHPDCSVINADGLDVGAGPQTDVAYPATAPWPPLRSALAVMDPAAAVDHDQPGIKAGTRGPWQAKVVR</sequence>
<organism evidence="2 3">
    <name type="scientific">Ornithinibacter aureus</name>
    <dbReference type="NCBI Taxonomy" id="622664"/>
    <lineage>
        <taxon>Bacteria</taxon>
        <taxon>Bacillati</taxon>
        <taxon>Actinomycetota</taxon>
        <taxon>Actinomycetes</taxon>
        <taxon>Micrococcales</taxon>
        <taxon>Intrasporangiaceae</taxon>
        <taxon>Ornithinibacter</taxon>
    </lineage>
</organism>
<keyword evidence="3" id="KW-1185">Reference proteome</keyword>
<evidence type="ECO:0000313" key="2">
    <source>
        <dbReference type="EMBL" id="GAA4403988.1"/>
    </source>
</evidence>
<feature type="region of interest" description="Disordered" evidence="1">
    <location>
        <begin position="51"/>
        <end position="70"/>
    </location>
</feature>
<reference evidence="3" key="1">
    <citation type="journal article" date="2019" name="Int. J. Syst. Evol. Microbiol.">
        <title>The Global Catalogue of Microorganisms (GCM) 10K type strain sequencing project: providing services to taxonomists for standard genome sequencing and annotation.</title>
        <authorList>
            <consortium name="The Broad Institute Genomics Platform"/>
            <consortium name="The Broad Institute Genome Sequencing Center for Infectious Disease"/>
            <person name="Wu L."/>
            <person name="Ma J."/>
        </authorList>
    </citation>
    <scope>NUCLEOTIDE SEQUENCE [LARGE SCALE GENOMIC DNA]</scope>
    <source>
        <strain evidence="3">JCM 17738</strain>
    </source>
</reference>
<dbReference type="EMBL" id="BAABFX010000055">
    <property type="protein sequence ID" value="GAA4403988.1"/>
    <property type="molecule type" value="Genomic_DNA"/>
</dbReference>
<dbReference type="Proteomes" id="UP001500390">
    <property type="component" value="Unassembled WGS sequence"/>
</dbReference>
<gene>
    <name evidence="2" type="ORF">GCM10023153_34370</name>
</gene>
<accession>A0ABP8KCM0</accession>
<name>A0ABP8KCM0_9MICO</name>
<proteinExistence type="predicted"/>
<evidence type="ECO:0000256" key="1">
    <source>
        <dbReference type="SAM" id="MobiDB-lite"/>
    </source>
</evidence>
<comment type="caution">
    <text evidence="2">The sequence shown here is derived from an EMBL/GenBank/DDBJ whole genome shotgun (WGS) entry which is preliminary data.</text>
</comment>
<evidence type="ECO:0000313" key="3">
    <source>
        <dbReference type="Proteomes" id="UP001500390"/>
    </source>
</evidence>
<protein>
    <submittedName>
        <fullName evidence="2">Uncharacterized protein</fullName>
    </submittedName>
</protein>